<organism evidence="3 4">
    <name type="scientific">Caenorhabditis nigoni</name>
    <dbReference type="NCBI Taxonomy" id="1611254"/>
    <lineage>
        <taxon>Eukaryota</taxon>
        <taxon>Metazoa</taxon>
        <taxon>Ecdysozoa</taxon>
        <taxon>Nematoda</taxon>
        <taxon>Chromadorea</taxon>
        <taxon>Rhabditida</taxon>
        <taxon>Rhabditina</taxon>
        <taxon>Rhabditomorpha</taxon>
        <taxon>Rhabditoidea</taxon>
        <taxon>Rhabditidae</taxon>
        <taxon>Peloderinae</taxon>
        <taxon>Caenorhabditis</taxon>
    </lineage>
</organism>
<dbReference type="Proteomes" id="UP000230233">
    <property type="component" value="Chromosome IV"/>
</dbReference>
<feature type="chain" id="PRO_5013606485" evidence="2">
    <location>
        <begin position="20"/>
        <end position="159"/>
    </location>
</feature>
<accession>A0A2G5U575</accession>
<dbReference type="OrthoDB" id="5860942at2759"/>
<feature type="compositionally biased region" description="Low complexity" evidence="1">
    <location>
        <begin position="87"/>
        <end position="103"/>
    </location>
</feature>
<feature type="signal peptide" evidence="2">
    <location>
        <begin position="1"/>
        <end position="19"/>
    </location>
</feature>
<dbReference type="EMBL" id="PDUG01000004">
    <property type="protein sequence ID" value="PIC34688.1"/>
    <property type="molecule type" value="Genomic_DNA"/>
</dbReference>
<feature type="compositionally biased region" description="Basic and acidic residues" evidence="1">
    <location>
        <begin position="43"/>
        <end position="53"/>
    </location>
</feature>
<name>A0A2G5U575_9PELO</name>
<keyword evidence="4" id="KW-1185">Reference proteome</keyword>
<sequence length="159" mass="17449">MRSYCYLSLIFLLINYVSAVPGTANYVVPSNSTRVLRQSETPKNLEDVLAERPEESEDVGPLGEVQLDVEEEDIGDSAQPKMRVRRGYNTGQQQKPQQQQKSKYGGGGQSNSKYGGSSSSRGNKYGGARQQQPQQQQSQYGQQSSGGNYGAQQQSRGGY</sequence>
<proteinExistence type="predicted"/>
<evidence type="ECO:0000256" key="2">
    <source>
        <dbReference type="SAM" id="SignalP"/>
    </source>
</evidence>
<evidence type="ECO:0000256" key="1">
    <source>
        <dbReference type="SAM" id="MobiDB-lite"/>
    </source>
</evidence>
<comment type="caution">
    <text evidence="3">The sequence shown here is derived from an EMBL/GenBank/DDBJ whole genome shotgun (WGS) entry which is preliminary data.</text>
</comment>
<evidence type="ECO:0000313" key="3">
    <source>
        <dbReference type="EMBL" id="PIC34688.1"/>
    </source>
</evidence>
<evidence type="ECO:0000313" key="4">
    <source>
        <dbReference type="Proteomes" id="UP000230233"/>
    </source>
</evidence>
<feature type="compositionally biased region" description="Low complexity" evidence="1">
    <location>
        <begin position="110"/>
        <end position="159"/>
    </location>
</feature>
<dbReference type="AlphaFoldDB" id="A0A2G5U575"/>
<keyword evidence="2" id="KW-0732">Signal</keyword>
<protein>
    <submittedName>
        <fullName evidence="3">Uncharacterized protein</fullName>
    </submittedName>
</protein>
<reference evidence="4" key="1">
    <citation type="submission" date="2017-10" db="EMBL/GenBank/DDBJ databases">
        <title>Rapid genome shrinkage in a self-fertile nematode reveals novel sperm competition proteins.</title>
        <authorList>
            <person name="Yin D."/>
            <person name="Schwarz E.M."/>
            <person name="Thomas C.G."/>
            <person name="Felde R.L."/>
            <person name="Korf I.F."/>
            <person name="Cutter A.D."/>
            <person name="Schartner C.M."/>
            <person name="Ralston E.J."/>
            <person name="Meyer B.J."/>
            <person name="Haag E.S."/>
        </authorList>
    </citation>
    <scope>NUCLEOTIDE SEQUENCE [LARGE SCALE GENOMIC DNA]</scope>
    <source>
        <strain evidence="4">JU1422</strain>
    </source>
</reference>
<feature type="region of interest" description="Disordered" evidence="1">
    <location>
        <begin position="37"/>
        <end position="159"/>
    </location>
</feature>
<gene>
    <name evidence="3" type="primary">Cni-Y67D8C.7</name>
    <name evidence="3" type="synonym">Cnig_chr_IV.g14267</name>
    <name evidence="3" type="ORF">B9Z55_014267</name>
</gene>